<name>A0A828I4Q5_ECOLX</name>
<gene>
    <name evidence="1" type="ORF">JNP96_14225</name>
</gene>
<accession>A0A828I4Q5</accession>
<dbReference type="AlphaFoldDB" id="A0A828I4Q5"/>
<protein>
    <submittedName>
        <fullName evidence="1">Uncharacterized protein</fullName>
    </submittedName>
</protein>
<sequence length="106" mass="11765">MFVIPVPLKRNTPFRRSWWTHSHEIKKMRYAGGHDAGLGADVIRTDIETKTNSILVQCKTSLNVVLRPESSQWFYASCVALVGFSTIGGKHGSTSTSHIKHQQNGG</sequence>
<organism evidence="1 2">
    <name type="scientific">Escherichia coli</name>
    <dbReference type="NCBI Taxonomy" id="562"/>
    <lineage>
        <taxon>Bacteria</taxon>
        <taxon>Pseudomonadati</taxon>
        <taxon>Pseudomonadota</taxon>
        <taxon>Gammaproteobacteria</taxon>
        <taxon>Enterobacterales</taxon>
        <taxon>Enterobacteriaceae</taxon>
        <taxon>Escherichia</taxon>
    </lineage>
</organism>
<proteinExistence type="predicted"/>
<evidence type="ECO:0000313" key="2">
    <source>
        <dbReference type="Proteomes" id="UP000663166"/>
    </source>
</evidence>
<dbReference type="RefSeq" id="WP_164473241.1">
    <property type="nucleotide sequence ID" value="NZ_CABGZL010000017.1"/>
</dbReference>
<reference evidence="1" key="1">
    <citation type="submission" date="2021-02" db="EMBL/GenBank/DDBJ databases">
        <title>Co-localization of colistin and carbapenem -resistance genes on a novel transferable IncHI2 plasmid in Escherichia coli from chicken-origin.</title>
        <authorList>
            <person name="Hoffmann M."/>
            <person name="Balkey M."/>
            <person name="Ronco T."/>
            <person name="Hendriksen R.S."/>
        </authorList>
    </citation>
    <scope>NUCLEOTIDE SEQUENCE</scope>
    <source>
        <strain evidence="1">CFSAN083829</strain>
    </source>
</reference>
<evidence type="ECO:0000313" key="1">
    <source>
        <dbReference type="EMBL" id="QSA00225.1"/>
    </source>
</evidence>
<dbReference type="EMBL" id="CP070393">
    <property type="protein sequence ID" value="QSA00225.1"/>
    <property type="molecule type" value="Genomic_DNA"/>
</dbReference>
<dbReference type="Proteomes" id="UP000663166">
    <property type="component" value="Chromosome"/>
</dbReference>